<evidence type="ECO:0000313" key="1">
    <source>
        <dbReference type="EMBL" id="CAF1171942.1"/>
    </source>
</evidence>
<dbReference type="InterPro" id="IPR036397">
    <property type="entry name" value="RNaseH_sf"/>
</dbReference>
<dbReference type="PANTHER" id="PTHR47326:SF1">
    <property type="entry name" value="HTH PSQ-TYPE DOMAIN-CONTAINING PROTEIN"/>
    <property type="match status" value="1"/>
</dbReference>
<dbReference type="PANTHER" id="PTHR47326">
    <property type="entry name" value="TRANSPOSABLE ELEMENT TC3 TRANSPOSASE-LIKE PROTEIN"/>
    <property type="match status" value="1"/>
</dbReference>
<dbReference type="AlphaFoldDB" id="A0A814UAV9"/>
<protein>
    <recommendedName>
        <fullName evidence="4">Transposase</fullName>
    </recommendedName>
</protein>
<sequence length="335" mass="39237">MAKFQSRITVRRYLQRENFAYVPLVLTIKRIYNKFLETCSVKHHDNPGRPAVATTEKINEITEILATTPINSVRLVSQQVNLSKSVIHRTMKNILKYKPYKMHLIQQLYDEDQDLRVELCELLMPILEHNDNDGLIFFSDEASFHVLRLVNKHICRIWSEKNPFVTIDIATNSSKVSVWCAMSSKQIIEPFFFNDETVTEGNYLEMLQNYFYPILQNKRLTKSITFQQNGAPAHFSKAVRSWLNKVFDGRWIGRCGLISWTPRSSDLTSLNFYLWGHLKTNVYKTPVQALDDLKTRITKEIKIIKKETLRDVFSEIVKRLNFCIEVKGSTFEQYL</sequence>
<dbReference type="Gene3D" id="3.30.420.10">
    <property type="entry name" value="Ribonuclease H-like superfamily/Ribonuclease H"/>
    <property type="match status" value="1"/>
</dbReference>
<organism evidence="1 3">
    <name type="scientific">Rotaria sordida</name>
    <dbReference type="NCBI Taxonomy" id="392033"/>
    <lineage>
        <taxon>Eukaryota</taxon>
        <taxon>Metazoa</taxon>
        <taxon>Spiralia</taxon>
        <taxon>Gnathifera</taxon>
        <taxon>Rotifera</taxon>
        <taxon>Eurotatoria</taxon>
        <taxon>Bdelloidea</taxon>
        <taxon>Philodinida</taxon>
        <taxon>Philodinidae</taxon>
        <taxon>Rotaria</taxon>
    </lineage>
</organism>
<evidence type="ECO:0008006" key="4">
    <source>
        <dbReference type="Google" id="ProtNLM"/>
    </source>
</evidence>
<evidence type="ECO:0000313" key="3">
    <source>
        <dbReference type="Proteomes" id="UP000663864"/>
    </source>
</evidence>
<gene>
    <name evidence="2" type="ORF">JBS370_LOCUS22079</name>
    <name evidence="1" type="ORF">ZHD862_LOCUS21263</name>
</gene>
<dbReference type="GO" id="GO:0003676">
    <property type="term" value="F:nucleic acid binding"/>
    <property type="evidence" value="ECO:0007669"/>
    <property type="project" value="InterPro"/>
</dbReference>
<comment type="caution">
    <text evidence="1">The sequence shown here is derived from an EMBL/GenBank/DDBJ whole genome shotgun (WGS) entry which is preliminary data.</text>
</comment>
<proteinExistence type="predicted"/>
<dbReference type="Proteomes" id="UP000663864">
    <property type="component" value="Unassembled WGS sequence"/>
</dbReference>
<accession>A0A814UAV9</accession>
<dbReference type="Proteomes" id="UP000663836">
    <property type="component" value="Unassembled WGS sequence"/>
</dbReference>
<evidence type="ECO:0000313" key="2">
    <source>
        <dbReference type="EMBL" id="CAF3923919.1"/>
    </source>
</evidence>
<name>A0A814UAV9_9BILA</name>
<reference evidence="1" key="1">
    <citation type="submission" date="2021-02" db="EMBL/GenBank/DDBJ databases">
        <authorList>
            <person name="Nowell W R."/>
        </authorList>
    </citation>
    <scope>NUCLEOTIDE SEQUENCE</scope>
</reference>
<dbReference type="EMBL" id="CAJNOT010001255">
    <property type="protein sequence ID" value="CAF1171942.1"/>
    <property type="molecule type" value="Genomic_DNA"/>
</dbReference>
<dbReference type="EMBL" id="CAJOBD010003025">
    <property type="protein sequence ID" value="CAF3923919.1"/>
    <property type="molecule type" value="Genomic_DNA"/>
</dbReference>